<feature type="domain" description="PurM-like C-terminal" evidence="3">
    <location>
        <begin position="158"/>
        <end position="309"/>
    </location>
</feature>
<evidence type="ECO:0000313" key="5">
    <source>
        <dbReference type="Proteomes" id="UP001056429"/>
    </source>
</evidence>
<dbReference type="Gene3D" id="3.30.1330.10">
    <property type="entry name" value="PurM-like, N-terminal domain"/>
    <property type="match status" value="1"/>
</dbReference>
<dbReference type="CDD" id="cd02197">
    <property type="entry name" value="HypE"/>
    <property type="match status" value="1"/>
</dbReference>
<dbReference type="Pfam" id="PF00586">
    <property type="entry name" value="AIRS"/>
    <property type="match status" value="1"/>
</dbReference>
<dbReference type="Proteomes" id="UP001056429">
    <property type="component" value="Unassembled WGS sequence"/>
</dbReference>
<comment type="similarity">
    <text evidence="1">Belongs to the HypE family.</text>
</comment>
<dbReference type="GO" id="GO:0051604">
    <property type="term" value="P:protein maturation"/>
    <property type="evidence" value="ECO:0007669"/>
    <property type="project" value="TreeGrafter"/>
</dbReference>
<dbReference type="RefSeq" id="WP_250861851.1">
    <property type="nucleotide sequence ID" value="NZ_JAGSOJ010000007.1"/>
</dbReference>
<keyword evidence="5" id="KW-1185">Reference proteome</keyword>
<dbReference type="InterPro" id="IPR011854">
    <property type="entry name" value="HypE"/>
</dbReference>
<gene>
    <name evidence="4" type="primary">hypE</name>
    <name evidence="4" type="ORF">KDK92_23425</name>
</gene>
<dbReference type="PANTHER" id="PTHR30303">
    <property type="entry name" value="HYDROGENASE ISOENZYMES FORMATION PROTEIN HYPE"/>
    <property type="match status" value="1"/>
</dbReference>
<reference evidence="4" key="1">
    <citation type="journal article" date="2021" name="mSystems">
        <title>Bacteria and Archaea Synergistically Convert Glycine Betaine to Biogenic Methane in the Formosa Cold Seep of the South China Sea.</title>
        <authorList>
            <person name="Li L."/>
            <person name="Zhang W."/>
            <person name="Zhang S."/>
            <person name="Song L."/>
            <person name="Sun Q."/>
            <person name="Zhang H."/>
            <person name="Xiang H."/>
            <person name="Dong X."/>
        </authorList>
    </citation>
    <scope>NUCLEOTIDE SEQUENCE</scope>
    <source>
        <strain evidence="4">ZWT</strain>
    </source>
</reference>
<evidence type="ECO:0000259" key="3">
    <source>
        <dbReference type="Pfam" id="PF02769"/>
    </source>
</evidence>
<proteinExistence type="inferred from homology"/>
<reference evidence="4" key="2">
    <citation type="submission" date="2021-04" db="EMBL/GenBank/DDBJ databases">
        <authorList>
            <person name="Dong X."/>
        </authorList>
    </citation>
    <scope>NUCLEOTIDE SEQUENCE</scope>
    <source>
        <strain evidence="4">ZWT</strain>
    </source>
</reference>
<evidence type="ECO:0000256" key="1">
    <source>
        <dbReference type="ARBA" id="ARBA00006243"/>
    </source>
</evidence>
<dbReference type="SUPFAM" id="SSF56042">
    <property type="entry name" value="PurM C-terminal domain-like"/>
    <property type="match status" value="1"/>
</dbReference>
<dbReference type="Pfam" id="PF02769">
    <property type="entry name" value="AIRS_C"/>
    <property type="match status" value="1"/>
</dbReference>
<name>A0A9J6PA01_9CLOT</name>
<dbReference type="PANTHER" id="PTHR30303:SF0">
    <property type="entry name" value="CARBAMOYL DEHYDRATASE HYPE"/>
    <property type="match status" value="1"/>
</dbReference>
<evidence type="ECO:0000313" key="4">
    <source>
        <dbReference type="EMBL" id="MCM1992678.1"/>
    </source>
</evidence>
<comment type="caution">
    <text evidence="4">The sequence shown here is derived from an EMBL/GenBank/DDBJ whole genome shotgun (WGS) entry which is preliminary data.</text>
</comment>
<dbReference type="Gene3D" id="3.90.650.10">
    <property type="entry name" value="PurM-like C-terminal domain"/>
    <property type="match status" value="1"/>
</dbReference>
<dbReference type="EMBL" id="JAGSOJ010000007">
    <property type="protein sequence ID" value="MCM1992678.1"/>
    <property type="molecule type" value="Genomic_DNA"/>
</dbReference>
<sequence length="331" mass="36134">MKKTITMAHGNGGVLTSEIINDVILKTINGNTLENMTDATIVDDKYGFTTDSFVIYPHFFNGGDIGKLSVCGTVNDLVMGGCIPKYLSLSIILEEGYEIEKLQRIVESVKTTCNYSNVKVVTGDTKVVDKGHGSGIYINTSGIGEKIENLNLGRDNIRAGDAVIITGDIGDHGVSILCEREKLLDGQLSSDCMPLVKLIPLIKKYAKYIKIMRDPTRGGVATTLNEFVENSEISITIQEEKLPINEKVAGACEIFGLDPLYSANEGKGIIVIDGTVASEFIEEVKNINEFKNAAIIGEINKEEHGKVLYKSRFGGRRILGKLTHDMLPRIC</sequence>
<dbReference type="InterPro" id="IPR016188">
    <property type="entry name" value="PurM-like_N"/>
</dbReference>
<dbReference type="InterPro" id="IPR036921">
    <property type="entry name" value="PurM-like_N_sf"/>
</dbReference>
<dbReference type="InterPro" id="IPR036676">
    <property type="entry name" value="PurM-like_C_sf"/>
</dbReference>
<feature type="domain" description="PurM-like N-terminal" evidence="2">
    <location>
        <begin position="40"/>
        <end position="144"/>
    </location>
</feature>
<organism evidence="4 5">
    <name type="scientific">Oceanirhabdus seepicola</name>
    <dbReference type="NCBI Taxonomy" id="2828781"/>
    <lineage>
        <taxon>Bacteria</taxon>
        <taxon>Bacillati</taxon>
        <taxon>Bacillota</taxon>
        <taxon>Clostridia</taxon>
        <taxon>Eubacteriales</taxon>
        <taxon>Clostridiaceae</taxon>
        <taxon>Oceanirhabdus</taxon>
    </lineage>
</organism>
<protein>
    <submittedName>
        <fullName evidence="4">Hydrogenase expression/formation protein HypE</fullName>
    </submittedName>
</protein>
<accession>A0A9J6PA01</accession>
<evidence type="ECO:0000259" key="2">
    <source>
        <dbReference type="Pfam" id="PF00586"/>
    </source>
</evidence>
<dbReference type="AlphaFoldDB" id="A0A9J6PA01"/>
<dbReference type="SUPFAM" id="SSF55326">
    <property type="entry name" value="PurM N-terminal domain-like"/>
    <property type="match status" value="1"/>
</dbReference>
<dbReference type="InterPro" id="IPR010918">
    <property type="entry name" value="PurM-like_C_dom"/>
</dbReference>
<dbReference type="NCBIfam" id="TIGR02124">
    <property type="entry name" value="hypE"/>
    <property type="match status" value="1"/>
</dbReference>
<dbReference type="PIRSF" id="PIRSF005644">
    <property type="entry name" value="Hdrgns_mtr_HypE"/>
    <property type="match status" value="1"/>
</dbReference>